<name>A0A9W6AZ40_9LACO</name>
<feature type="signal peptide" evidence="1">
    <location>
        <begin position="1"/>
        <end position="31"/>
    </location>
</feature>
<organism evidence="2 3">
    <name type="scientific">Philodulcilactobacillus myokoensis</name>
    <dbReference type="NCBI Taxonomy" id="2929573"/>
    <lineage>
        <taxon>Bacteria</taxon>
        <taxon>Bacillati</taxon>
        <taxon>Bacillota</taxon>
        <taxon>Bacilli</taxon>
        <taxon>Lactobacillales</taxon>
        <taxon>Lactobacillaceae</taxon>
        <taxon>Philodulcilactobacillus</taxon>
    </lineage>
</organism>
<feature type="chain" id="PRO_5040936830" description="DUF4767 domain-containing protein" evidence="1">
    <location>
        <begin position="32"/>
        <end position="188"/>
    </location>
</feature>
<comment type="caution">
    <text evidence="2">The sequence shown here is derived from an EMBL/GenBank/DDBJ whole genome shotgun (WGS) entry which is preliminary data.</text>
</comment>
<evidence type="ECO:0008006" key="4">
    <source>
        <dbReference type="Google" id="ProtNLM"/>
    </source>
</evidence>
<dbReference type="Proteomes" id="UP001144204">
    <property type="component" value="Unassembled WGS sequence"/>
</dbReference>
<protein>
    <recommendedName>
        <fullName evidence="4">DUF4767 domain-containing protein</fullName>
    </recommendedName>
</protein>
<gene>
    <name evidence="2" type="ORF">WR164_01590</name>
</gene>
<reference evidence="2" key="1">
    <citation type="submission" date="2022-07" db="EMBL/GenBank/DDBJ databases">
        <authorList>
            <person name="Kouya T."/>
            <person name="Ishiyama Y."/>
        </authorList>
    </citation>
    <scope>NUCLEOTIDE SEQUENCE</scope>
    <source>
        <strain evidence="2">WR16-4</strain>
    </source>
</reference>
<dbReference type="AlphaFoldDB" id="A0A9W6AZ40"/>
<reference evidence="2" key="2">
    <citation type="journal article" date="2023" name="PLoS ONE">
        <title>Philodulcilactobacillus myokoensis gen. nov., sp. nov., a fructophilic, acidophilic, and agar-phobic lactic acid bacterium isolated from fermented vegetable extracts.</title>
        <authorList>
            <person name="Kouya T."/>
            <person name="Ishiyama Y."/>
            <person name="Ohashi S."/>
            <person name="Kumakubo R."/>
            <person name="Yamazaki T."/>
            <person name="Otaki T."/>
        </authorList>
    </citation>
    <scope>NUCLEOTIDE SEQUENCE</scope>
    <source>
        <strain evidence="2">WR16-4</strain>
    </source>
</reference>
<evidence type="ECO:0000313" key="2">
    <source>
        <dbReference type="EMBL" id="GLB46180.1"/>
    </source>
</evidence>
<dbReference type="EMBL" id="BRPL01000002">
    <property type="protein sequence ID" value="GLB46180.1"/>
    <property type="molecule type" value="Genomic_DNA"/>
</dbReference>
<dbReference type="RefSeq" id="WP_286135638.1">
    <property type="nucleotide sequence ID" value="NZ_BRPL01000002.1"/>
</dbReference>
<accession>A0A9W6AZ40</accession>
<evidence type="ECO:0000256" key="1">
    <source>
        <dbReference type="SAM" id="SignalP"/>
    </source>
</evidence>
<sequence>MSIKRKFATVFASLALVLPVGIGAVNQQAHASYKGPNQFPTELRGTWYQTFKNVSNHVRTVKIKFTKHHLYMNKIKFLKTGYNSFDNRGDNLFVSVNRYAPKQTGFAGNVYTIVKDKTMKKSLSNGIVYVSKRKIGGHHVLITMDLDHIHSKKHYSADVGVWTRTKIHHNYSYSLKGGFKKVVKEIGK</sequence>
<keyword evidence="3" id="KW-1185">Reference proteome</keyword>
<keyword evidence="1" id="KW-0732">Signal</keyword>
<evidence type="ECO:0000313" key="3">
    <source>
        <dbReference type="Proteomes" id="UP001144204"/>
    </source>
</evidence>
<proteinExistence type="predicted"/>